<comment type="caution">
    <text evidence="1">The sequence shown here is derived from an EMBL/GenBank/DDBJ whole genome shotgun (WGS) entry which is preliminary data.</text>
</comment>
<reference evidence="1" key="1">
    <citation type="submission" date="2022-07" db="EMBL/GenBank/DDBJ databases">
        <title>Bacterial species isolated from the porcine tonsil microbiota.</title>
        <authorList>
            <person name="Oliveira I.M.F."/>
        </authorList>
    </citation>
    <scope>NUCLEOTIDE SEQUENCE</scope>
    <source>
        <strain evidence="1">8QC2O2</strain>
    </source>
</reference>
<proteinExistence type="predicted"/>
<protein>
    <recommendedName>
        <fullName evidence="3">Phage protein</fullName>
    </recommendedName>
</protein>
<evidence type="ECO:0008006" key="3">
    <source>
        <dbReference type="Google" id="ProtNLM"/>
    </source>
</evidence>
<evidence type="ECO:0000313" key="2">
    <source>
        <dbReference type="Proteomes" id="UP001204068"/>
    </source>
</evidence>
<dbReference type="RefSeq" id="WP_239771879.1">
    <property type="nucleotide sequence ID" value="NZ_JANILD010000010.1"/>
</dbReference>
<dbReference type="EMBL" id="JANILD010000010">
    <property type="protein sequence ID" value="MCQ9305010.1"/>
    <property type="molecule type" value="Genomic_DNA"/>
</dbReference>
<name>A0AAW5LHW9_MAMSC</name>
<gene>
    <name evidence="1" type="ORF">NQ032_15475</name>
</gene>
<accession>A0AAW5LHW9</accession>
<sequence>MTPKEWTAWINGAKESFLDQQELNIHLAKANQVAQAKGNKLKVMQRNIDKARKSIYQENDTYKAERKAELEKRKRIREVQKQEGKAFFDQLKRKEG</sequence>
<organism evidence="1 2">
    <name type="scientific">Mammaliicoccus sciuri</name>
    <name type="common">Staphylococcus sciuri</name>
    <dbReference type="NCBI Taxonomy" id="1296"/>
    <lineage>
        <taxon>Bacteria</taxon>
        <taxon>Bacillati</taxon>
        <taxon>Bacillota</taxon>
        <taxon>Bacilli</taxon>
        <taxon>Bacillales</taxon>
        <taxon>Staphylococcaceae</taxon>
        <taxon>Mammaliicoccus</taxon>
    </lineage>
</organism>
<evidence type="ECO:0000313" key="1">
    <source>
        <dbReference type="EMBL" id="MCQ9305010.1"/>
    </source>
</evidence>
<dbReference type="AlphaFoldDB" id="A0AAW5LHW9"/>
<dbReference type="Proteomes" id="UP001204068">
    <property type="component" value="Unassembled WGS sequence"/>
</dbReference>